<keyword evidence="3 6" id="KW-0368">Histidine biosynthesis</keyword>
<dbReference type="InterPro" id="IPR011858">
    <property type="entry name" value="His6/HISN3"/>
</dbReference>
<dbReference type="Proteomes" id="UP000247523">
    <property type="component" value="Unassembled WGS sequence"/>
</dbReference>
<dbReference type="GO" id="GO:0000162">
    <property type="term" value="P:L-tryptophan biosynthetic process"/>
    <property type="evidence" value="ECO:0007669"/>
    <property type="project" value="TreeGrafter"/>
</dbReference>
<dbReference type="EMBL" id="NOKA02000014">
    <property type="protein sequence ID" value="RDY31522.1"/>
    <property type="molecule type" value="Genomic_DNA"/>
</dbReference>
<accession>A0A255I7F2</accession>
<dbReference type="InterPro" id="IPR011060">
    <property type="entry name" value="RibuloseP-bd_barrel"/>
</dbReference>
<dbReference type="GO" id="GO:0005737">
    <property type="term" value="C:cytoplasm"/>
    <property type="evidence" value="ECO:0007669"/>
    <property type="project" value="TreeGrafter"/>
</dbReference>
<dbReference type="InterPro" id="IPR006062">
    <property type="entry name" value="His_biosynth"/>
</dbReference>
<dbReference type="CDD" id="cd04723">
    <property type="entry name" value="HisA_HisF"/>
    <property type="match status" value="1"/>
</dbReference>
<comment type="pathway">
    <text evidence="5">Amino-acid biosynthesis.</text>
</comment>
<dbReference type="NCBIfam" id="TIGR02129">
    <property type="entry name" value="hisA_euk"/>
    <property type="match status" value="1"/>
</dbReference>
<comment type="caution">
    <text evidence="7">The sequence shown here is derived from an EMBL/GenBank/DDBJ whole genome shotgun (WGS) entry which is preliminary data.</text>
</comment>
<evidence type="ECO:0000256" key="4">
    <source>
        <dbReference type="ARBA" id="ARBA00023235"/>
    </source>
</evidence>
<protein>
    <submittedName>
        <fullName evidence="7">1-(5-phosphoribosyl)-5-[(5-phosphoribosylamino)methylideneamino] imidazole-4-carboxamide isomerase</fullName>
    </submittedName>
    <submittedName>
        <fullName evidence="8">Phosphoribosylformimino-5-aminoimidazole carboxamide ribotide isomerase</fullName>
    </submittedName>
</protein>
<dbReference type="EMBL" id="QICS01000007">
    <property type="protein sequence ID" value="PXV89052.1"/>
    <property type="molecule type" value="Genomic_DNA"/>
</dbReference>
<dbReference type="GO" id="GO:0000105">
    <property type="term" value="P:L-histidine biosynthetic process"/>
    <property type="evidence" value="ECO:0007669"/>
    <property type="project" value="UniProtKB-KW"/>
</dbReference>
<evidence type="ECO:0000256" key="5">
    <source>
        <dbReference type="ARBA" id="ARBA00029440"/>
    </source>
</evidence>
<evidence type="ECO:0000313" key="7">
    <source>
        <dbReference type="EMBL" id="PXV89052.1"/>
    </source>
</evidence>
<comment type="similarity">
    <text evidence="1 6">Belongs to the HisA/HisF family.</text>
</comment>
<dbReference type="PANTHER" id="PTHR43090:SF2">
    <property type="entry name" value="1-(5-PHOSPHORIBOSYL)-5-[(5-PHOSPHORIBOSYLAMINO)METHYLIDENEAMINO] IMIDAZOLE-4-CARBOXAMIDE ISOMERASE"/>
    <property type="match status" value="1"/>
</dbReference>
<evidence type="ECO:0000313" key="10">
    <source>
        <dbReference type="Proteomes" id="UP000247523"/>
    </source>
</evidence>
<dbReference type="Gene3D" id="3.20.20.70">
    <property type="entry name" value="Aldolase class I"/>
    <property type="match status" value="1"/>
</dbReference>
<evidence type="ECO:0000256" key="6">
    <source>
        <dbReference type="RuleBase" id="RU003657"/>
    </source>
</evidence>
<dbReference type="InterPro" id="IPR044524">
    <property type="entry name" value="Isoase_HisA-like"/>
</dbReference>
<evidence type="ECO:0000256" key="3">
    <source>
        <dbReference type="ARBA" id="ARBA00023102"/>
    </source>
</evidence>
<sequence>MRFRPCIDIHNGKVKQIIGGSLTDEFDRAEENYVSELDAKYYAKFYQKDHLKGGHIILLNHEDSSYYKETKRQAVQALNSYRGGLQIGGGIRADNACYYLEDGASHVIVTSYVFKNGRIDINNLERIKSAVGKEHLVIDLSCRQKNNEYYIVTDRWQKFTDVTVSEETLDFFKDYCDEFLIHAVDVEGQASGIEIKLAKMLGAWGKIPITYAGGIGSFHDLELLKSLGENKLDVTIGSALNLFGGNMEYRKVIEFMNQ</sequence>
<proteinExistence type="inferred from homology"/>
<reference evidence="8 9" key="1">
    <citation type="journal article" date="2017" name="Genome Announc.">
        <title>Draft Genome Sequence of a Sporulating and Motile Strain of Lachnotalea glycerini Isolated from Water in Quebec City, Canada.</title>
        <authorList>
            <person name="Maheux A.F."/>
            <person name="Boudreau D.K."/>
            <person name="Berube E."/>
            <person name="Boissinot M."/>
            <person name="Raymond F."/>
            <person name="Brodeur S."/>
            <person name="Corbeil J."/>
            <person name="Isabel S."/>
            <person name="Omar R.F."/>
            <person name="Bergeron M.G."/>
        </authorList>
    </citation>
    <scope>NUCLEOTIDE SEQUENCE [LARGE SCALE GENOMIC DNA]</scope>
    <source>
        <strain evidence="8 9">CCRI-19302</strain>
    </source>
</reference>
<evidence type="ECO:0000256" key="1">
    <source>
        <dbReference type="ARBA" id="ARBA00009667"/>
    </source>
</evidence>
<dbReference type="Proteomes" id="UP000216411">
    <property type="component" value="Unassembled WGS sequence"/>
</dbReference>
<dbReference type="PANTHER" id="PTHR43090">
    <property type="entry name" value="1-(5-PHOSPHORIBOSYL)-5-[(5-PHOSPHORIBOSYLAMINO)METHYLIDENEAMINO] IMIDAZOLE-4-CARBOXAMIDE ISOMERASE"/>
    <property type="match status" value="1"/>
</dbReference>
<organism evidence="7 10">
    <name type="scientific">Lachnotalea glycerini</name>
    <dbReference type="NCBI Taxonomy" id="1763509"/>
    <lineage>
        <taxon>Bacteria</taxon>
        <taxon>Bacillati</taxon>
        <taxon>Bacillota</taxon>
        <taxon>Clostridia</taxon>
        <taxon>Lachnospirales</taxon>
        <taxon>Lachnospiraceae</taxon>
        <taxon>Lachnotalea</taxon>
    </lineage>
</organism>
<keyword evidence="2 6" id="KW-0028">Amino-acid biosynthesis</keyword>
<reference evidence="8" key="3">
    <citation type="submission" date="2018-07" db="EMBL/GenBank/DDBJ databases">
        <authorList>
            <person name="Quirk P.G."/>
            <person name="Krulwich T.A."/>
        </authorList>
    </citation>
    <scope>NUCLEOTIDE SEQUENCE</scope>
    <source>
        <strain evidence="8">CCRI-19302</strain>
    </source>
</reference>
<dbReference type="AlphaFoldDB" id="A0A255I7F2"/>
<evidence type="ECO:0000256" key="2">
    <source>
        <dbReference type="ARBA" id="ARBA00022605"/>
    </source>
</evidence>
<dbReference type="SUPFAM" id="SSF51366">
    <property type="entry name" value="Ribulose-phoshate binding barrel"/>
    <property type="match status" value="1"/>
</dbReference>
<gene>
    <name evidence="8" type="primary">hisA</name>
    <name evidence="7" type="ORF">C8E03_10728</name>
    <name evidence="8" type="ORF">CG710_009215</name>
</gene>
<name>A0A255I7F2_9FIRM</name>
<reference evidence="7 10" key="2">
    <citation type="submission" date="2018-05" db="EMBL/GenBank/DDBJ databases">
        <title>Genomic Encyclopedia of Type Strains, Phase IV (KMG-IV): sequencing the most valuable type-strain genomes for metagenomic binning, comparative biology and taxonomic classification.</title>
        <authorList>
            <person name="Goeker M."/>
        </authorList>
    </citation>
    <scope>NUCLEOTIDE SEQUENCE [LARGE SCALE GENOMIC DNA]</scope>
    <source>
        <strain evidence="7 10">DSM 28816</strain>
    </source>
</reference>
<evidence type="ECO:0000313" key="8">
    <source>
        <dbReference type="EMBL" id="RDY31522.1"/>
    </source>
</evidence>
<evidence type="ECO:0000313" key="9">
    <source>
        <dbReference type="Proteomes" id="UP000216411"/>
    </source>
</evidence>
<keyword evidence="9" id="KW-1185">Reference proteome</keyword>
<dbReference type="GO" id="GO:0003949">
    <property type="term" value="F:1-(5-phosphoribosyl)-5-[(5-phosphoribosylamino)methylideneamino]imidazole-4-carboxamide isomerase activity"/>
    <property type="evidence" value="ECO:0007669"/>
    <property type="project" value="InterPro"/>
</dbReference>
<dbReference type="InterPro" id="IPR013785">
    <property type="entry name" value="Aldolase_TIM"/>
</dbReference>
<keyword evidence="4 7" id="KW-0413">Isomerase</keyword>
<dbReference type="Pfam" id="PF00977">
    <property type="entry name" value="His_biosynth"/>
    <property type="match status" value="1"/>
</dbReference>
<dbReference type="RefSeq" id="WP_094379113.1">
    <property type="nucleotide sequence ID" value="NZ_NOKA02000014.1"/>
</dbReference>
<dbReference type="OrthoDB" id="9807749at2"/>